<comment type="similarity">
    <text evidence="2">Belongs to the bacterial solute-binding protein SsuA/TauA family.</text>
</comment>
<keyword evidence="4" id="KW-0812">Transmembrane</keyword>
<comment type="caution">
    <text evidence="5">The sequence shown here is derived from an EMBL/GenBank/DDBJ whole genome shotgun (WGS) entry which is preliminary data.</text>
</comment>
<dbReference type="RefSeq" id="WP_165962311.1">
    <property type="nucleotide sequence ID" value="NZ_SMRU01000014.1"/>
</dbReference>
<gene>
    <name evidence="5" type="ORF">E1809_13360</name>
</gene>
<accession>A0A4R5KHN3</accession>
<keyword evidence="3" id="KW-0732">Signal</keyword>
<keyword evidence="4" id="KW-0472">Membrane</keyword>
<evidence type="ECO:0000256" key="3">
    <source>
        <dbReference type="ARBA" id="ARBA00022729"/>
    </source>
</evidence>
<comment type="subcellular location">
    <subcellularLocation>
        <location evidence="1">Periplasm</location>
    </subcellularLocation>
</comment>
<name>A0A4R5KHN3_9MICC</name>
<evidence type="ECO:0000256" key="4">
    <source>
        <dbReference type="SAM" id="Phobius"/>
    </source>
</evidence>
<evidence type="ECO:0000256" key="2">
    <source>
        <dbReference type="ARBA" id="ARBA00010742"/>
    </source>
</evidence>
<dbReference type="SUPFAM" id="SSF53850">
    <property type="entry name" value="Periplasmic binding protein-like II"/>
    <property type="match status" value="1"/>
</dbReference>
<dbReference type="InterPro" id="IPR006311">
    <property type="entry name" value="TAT_signal"/>
</dbReference>
<evidence type="ECO:0000313" key="6">
    <source>
        <dbReference type="Proteomes" id="UP000295511"/>
    </source>
</evidence>
<proteinExistence type="inferred from homology"/>
<reference evidence="5 6" key="1">
    <citation type="submission" date="2019-03" db="EMBL/GenBank/DDBJ databases">
        <title>Whole genome sequence of Arthrobacter sp JH1-1.</title>
        <authorList>
            <person name="Trinh H.N."/>
        </authorList>
    </citation>
    <scope>NUCLEOTIDE SEQUENCE [LARGE SCALE GENOMIC DNA]</scope>
    <source>
        <strain evidence="5 6">JH1-1</strain>
    </source>
</reference>
<feature type="transmembrane region" description="Helical" evidence="4">
    <location>
        <begin position="35"/>
        <end position="56"/>
    </location>
</feature>
<dbReference type="PROSITE" id="PS51318">
    <property type="entry name" value="TAT"/>
    <property type="match status" value="1"/>
</dbReference>
<keyword evidence="6" id="KW-1185">Reference proteome</keyword>
<feature type="non-terminal residue" evidence="5">
    <location>
        <position position="218"/>
    </location>
</feature>
<dbReference type="Pfam" id="PF13379">
    <property type="entry name" value="NMT1_2"/>
    <property type="match status" value="1"/>
</dbReference>
<sequence>MANTPEPTRPGPAPGNIRIVAGDGGKPSRRRALQIGVAAGLVVLVGGGAAVASVVAKNNEAQPAVAAALTSPAAELKLGYFGNVTHAPALVGVSKGLIAKELGTTKLTTQIFNAGPAAIEALNAGAIDAAYLGPNPAINSFVQSKGASVSIIAGAASGGAQLVVRPGITSAADLKGKTLASPQLGGTQDVALRAWLGKQGLKTSAAGGGDVAINPTEN</sequence>
<dbReference type="Proteomes" id="UP000295511">
    <property type="component" value="Unassembled WGS sequence"/>
</dbReference>
<evidence type="ECO:0000256" key="1">
    <source>
        <dbReference type="ARBA" id="ARBA00004418"/>
    </source>
</evidence>
<protein>
    <submittedName>
        <fullName evidence="5">Sulfonate ABC transporter substrate-binding protein</fullName>
    </submittedName>
</protein>
<dbReference type="PANTHER" id="PTHR30024:SF47">
    <property type="entry name" value="TAURINE-BINDING PERIPLASMIC PROTEIN"/>
    <property type="match status" value="1"/>
</dbReference>
<keyword evidence="4" id="KW-1133">Transmembrane helix</keyword>
<dbReference type="GO" id="GO:0042597">
    <property type="term" value="C:periplasmic space"/>
    <property type="evidence" value="ECO:0007669"/>
    <property type="project" value="UniProtKB-SubCell"/>
</dbReference>
<dbReference type="Gene3D" id="3.40.190.10">
    <property type="entry name" value="Periplasmic binding protein-like II"/>
    <property type="match status" value="2"/>
</dbReference>
<dbReference type="PANTHER" id="PTHR30024">
    <property type="entry name" value="ALIPHATIC SULFONATES-BINDING PROTEIN-RELATED"/>
    <property type="match status" value="1"/>
</dbReference>
<evidence type="ECO:0000313" key="5">
    <source>
        <dbReference type="EMBL" id="TDF94999.1"/>
    </source>
</evidence>
<dbReference type="EMBL" id="SMRU01000014">
    <property type="protein sequence ID" value="TDF94999.1"/>
    <property type="molecule type" value="Genomic_DNA"/>
</dbReference>
<organism evidence="5 6">
    <name type="scientific">Arthrobacter terricola</name>
    <dbReference type="NCBI Taxonomy" id="2547396"/>
    <lineage>
        <taxon>Bacteria</taxon>
        <taxon>Bacillati</taxon>
        <taxon>Actinomycetota</taxon>
        <taxon>Actinomycetes</taxon>
        <taxon>Micrococcales</taxon>
        <taxon>Micrococcaceae</taxon>
        <taxon>Arthrobacter</taxon>
    </lineage>
</organism>
<dbReference type="AlphaFoldDB" id="A0A4R5KHN3"/>